<reference evidence="2" key="1">
    <citation type="submission" date="2016-10" db="EMBL/GenBank/DDBJ databases">
        <authorList>
            <person name="Varghese N."/>
            <person name="Submissions S."/>
        </authorList>
    </citation>
    <scope>NUCLEOTIDE SEQUENCE [LARGE SCALE GENOMIC DNA]</scope>
    <source>
        <strain evidence="2">DSM 13327</strain>
    </source>
</reference>
<dbReference type="EMBL" id="FOTS01000005">
    <property type="protein sequence ID" value="SFL46595.1"/>
    <property type="molecule type" value="Genomic_DNA"/>
</dbReference>
<keyword evidence="2" id="KW-1185">Reference proteome</keyword>
<gene>
    <name evidence="1" type="ORF">SAMN04490355_1005108</name>
</gene>
<dbReference type="Proteomes" id="UP000199520">
    <property type="component" value="Unassembled WGS sequence"/>
</dbReference>
<dbReference type="AlphaFoldDB" id="A0A1I4HWL8"/>
<accession>A0A1I4HWL8</accession>
<evidence type="ECO:0000313" key="1">
    <source>
        <dbReference type="EMBL" id="SFL46595.1"/>
    </source>
</evidence>
<evidence type="ECO:0000313" key="2">
    <source>
        <dbReference type="Proteomes" id="UP000199520"/>
    </source>
</evidence>
<protein>
    <submittedName>
        <fullName evidence="1">Uncharacterized protein</fullName>
    </submittedName>
</protein>
<organism evidence="1 2">
    <name type="scientific">Pelosinus propionicus DSM 13327</name>
    <dbReference type="NCBI Taxonomy" id="1123291"/>
    <lineage>
        <taxon>Bacteria</taxon>
        <taxon>Bacillati</taxon>
        <taxon>Bacillota</taxon>
        <taxon>Negativicutes</taxon>
        <taxon>Selenomonadales</taxon>
        <taxon>Sporomusaceae</taxon>
        <taxon>Pelosinus</taxon>
    </lineage>
</organism>
<proteinExistence type="predicted"/>
<name>A0A1I4HWL8_9FIRM</name>
<sequence>MSEEFGAEAEPVMERLIVFLRILIGRKLISLQD</sequence>